<evidence type="ECO:0000313" key="3">
    <source>
        <dbReference type="RefSeq" id="XP_035583047.1"/>
    </source>
</evidence>
<accession>A0A6P9FKW6</accession>
<dbReference type="Proteomes" id="UP000515165">
    <property type="component" value="Chromosome 1"/>
</dbReference>
<dbReference type="KEGG" id="zca:118356902"/>
<evidence type="ECO:0000256" key="1">
    <source>
        <dbReference type="SAM" id="MobiDB-lite"/>
    </source>
</evidence>
<dbReference type="GeneID" id="118356902"/>
<sequence length="217" mass="24153">MFQETLATAARFLMTEPEKSQPVLSIVYSQPRLKARGKRSLLSKEVVGKILQPSSCTLETFGRCLARRNYSEVSCQDFPLRPLPVPVDHPRCFPVWPPWNGMPPPLGTWPRGHPQSMVPRSKSQVPQDNPQKLACLLGPTLQKSRSVASTVITSLPELRGRNLRSMPPSGDSQSPMTQRAAFEKREMGNWMSQDLVGNIDTIPVVNSIAHKTMGPDK</sequence>
<dbReference type="AlphaFoldDB" id="A0A6P9FKW6"/>
<keyword evidence="2" id="KW-1185">Reference proteome</keyword>
<reference evidence="3" key="1">
    <citation type="submission" date="2025-08" db="UniProtKB">
        <authorList>
            <consortium name="RefSeq"/>
        </authorList>
    </citation>
    <scope>IDENTIFICATION</scope>
    <source>
        <tissue evidence="3">Blood</tissue>
    </source>
</reference>
<gene>
    <name evidence="3" type="primary">LOC118356902</name>
</gene>
<organism evidence="2 3">
    <name type="scientific">Zalophus californianus</name>
    <name type="common">California sealion</name>
    <dbReference type="NCBI Taxonomy" id="9704"/>
    <lineage>
        <taxon>Eukaryota</taxon>
        <taxon>Metazoa</taxon>
        <taxon>Chordata</taxon>
        <taxon>Craniata</taxon>
        <taxon>Vertebrata</taxon>
        <taxon>Euteleostomi</taxon>
        <taxon>Mammalia</taxon>
        <taxon>Eutheria</taxon>
        <taxon>Laurasiatheria</taxon>
        <taxon>Carnivora</taxon>
        <taxon>Caniformia</taxon>
        <taxon>Pinnipedia</taxon>
        <taxon>Otariidae</taxon>
        <taxon>Zalophus</taxon>
    </lineage>
</organism>
<proteinExistence type="predicted"/>
<feature type="region of interest" description="Disordered" evidence="1">
    <location>
        <begin position="160"/>
        <end position="180"/>
    </location>
</feature>
<protein>
    <submittedName>
        <fullName evidence="3">Uncharacterized protein LOC118356902</fullName>
    </submittedName>
</protein>
<dbReference type="RefSeq" id="XP_035583047.1">
    <property type="nucleotide sequence ID" value="XM_035727154.1"/>
</dbReference>
<evidence type="ECO:0000313" key="2">
    <source>
        <dbReference type="Proteomes" id="UP000515165"/>
    </source>
</evidence>
<name>A0A6P9FKW6_ZALCA</name>